<dbReference type="AlphaFoldDB" id="A0A7N2KNF6"/>
<reference evidence="2 3" key="1">
    <citation type="journal article" date="2016" name="G3 (Bethesda)">
        <title>First Draft Assembly and Annotation of the Genome of a California Endemic Oak Quercus lobata Nee (Fagaceae).</title>
        <authorList>
            <person name="Sork V.L."/>
            <person name="Fitz-Gibbon S.T."/>
            <person name="Puiu D."/>
            <person name="Crepeau M."/>
            <person name="Gugger P.F."/>
            <person name="Sherman R."/>
            <person name="Stevens K."/>
            <person name="Langley C.H."/>
            <person name="Pellegrini M."/>
            <person name="Salzberg S.L."/>
        </authorList>
    </citation>
    <scope>NUCLEOTIDE SEQUENCE [LARGE SCALE GENOMIC DNA]</scope>
    <source>
        <strain evidence="2 3">cv. SW786</strain>
    </source>
</reference>
<dbReference type="Proteomes" id="UP000594261">
    <property type="component" value="Chromosome 1"/>
</dbReference>
<dbReference type="EMBL" id="LRBV02000001">
    <property type="status" value="NOT_ANNOTATED_CDS"/>
    <property type="molecule type" value="Genomic_DNA"/>
</dbReference>
<dbReference type="OMA" id="HCEDIDN"/>
<dbReference type="PANTHER" id="PTHR37722:SF2">
    <property type="entry name" value="OS01G0167700 PROTEIN"/>
    <property type="match status" value="1"/>
</dbReference>
<dbReference type="EnsemblPlants" id="QL01p024477:mrna">
    <property type="protein sequence ID" value="QL01p024477:mrna"/>
    <property type="gene ID" value="QL01p024477"/>
</dbReference>
<proteinExistence type="predicted"/>
<feature type="compositionally biased region" description="Low complexity" evidence="1">
    <location>
        <begin position="747"/>
        <end position="756"/>
    </location>
</feature>
<dbReference type="Gramene" id="QL01p024477:mrna">
    <property type="protein sequence ID" value="QL01p024477:mrna"/>
    <property type="gene ID" value="QL01p024477"/>
</dbReference>
<reference evidence="2" key="2">
    <citation type="submission" date="2021-01" db="UniProtKB">
        <authorList>
            <consortium name="EnsemblPlants"/>
        </authorList>
    </citation>
    <scope>IDENTIFICATION</scope>
</reference>
<dbReference type="InParanoid" id="A0A7N2KNF6"/>
<dbReference type="PANTHER" id="PTHR37722">
    <property type="entry name" value="OS01G0167700 PROTEIN"/>
    <property type="match status" value="1"/>
</dbReference>
<evidence type="ECO:0000256" key="1">
    <source>
        <dbReference type="SAM" id="MobiDB-lite"/>
    </source>
</evidence>
<dbReference type="FunCoup" id="A0A7N2KNF6">
    <property type="interactions" value="93"/>
</dbReference>
<evidence type="ECO:0000313" key="3">
    <source>
        <dbReference type="Proteomes" id="UP000594261"/>
    </source>
</evidence>
<keyword evidence="3" id="KW-1185">Reference proteome</keyword>
<evidence type="ECO:0000313" key="2">
    <source>
        <dbReference type="EnsemblPlants" id="QL01p024477:mrna"/>
    </source>
</evidence>
<accession>A0A7N2KNF6</accession>
<sequence>MDGRVEAESGESTSEFCEMMVNLSSDMCEFLILCMVFIELLLEWLKIQSRKSTQKRQKQYFEQRKQQQQQQTAGSESYADGMNACGEHHKEQRSLDILSLLNLSTVSQECYSACPSGKEDLEVNASTVKYNISKGPPTILSHTVTHPDSVEFKEARSPSHCRVETVSPKKVGIGAHNDNNTVFKGTDSKHDQWKTATDQQLSVLDLLGDDELNGNEEVHPMHEDHVAFSVEGLGKVGMETPVHSPQQPGRYFSFGCSPLKAARQVAMSKNRNSLLGDLEIEMDTMMQDINMPLCGSSLEFSSGIMHSYSNPKQKSVSARTWMQHDSHDSKTNSLFGDRRIFYDRENNNEDIWDARSCFLDDNFLDEREHKVSWKNWPPETESNSMDFLKYGHSEMSDYAFEESHLLKKRDAATAMDRFNILESPASFYKHQASESDIDFMISSRARRPTLGRKFDFRDVTNQSDWFCFTTEDAKDNLSIQSEESCSSSAVWGEATNHLESNAAARQRRRHSNAFASPQKKYDVKKIFAKETWYKDTDEIGQGNDLCGSGKCTNMSNPSKSKPSHHSQGKLGQNDSWFYEDGYNSVKMNSGFSSFTRNSETKLPFSGSKIWMEDPSTELPVPRSDIDAKSSFDRSKYGERLACSPSGSFIAEKFAFHASPISSKVKFGSTMPDLSPVSKLEGTPLGLLHLAGSHGETPFPDISAEESASREVENKAKIQPAPFKKLGLIEEICMGNDLFSENKKAIDGSSSGNNGCGCEEERGESQEVMQNLETSSPDHAERVSSSLSISEKLQSIVEEQKHYDGDEATLPCQNENKEIQDIGPQEKGVVRKTESNCDNSSCQVMMLESYVLQLLCVQNVLKDASAQDTVKKV</sequence>
<protein>
    <submittedName>
        <fullName evidence="2">Uncharacterized protein</fullName>
    </submittedName>
</protein>
<organism evidence="2 3">
    <name type="scientific">Quercus lobata</name>
    <name type="common">Valley oak</name>
    <dbReference type="NCBI Taxonomy" id="97700"/>
    <lineage>
        <taxon>Eukaryota</taxon>
        <taxon>Viridiplantae</taxon>
        <taxon>Streptophyta</taxon>
        <taxon>Embryophyta</taxon>
        <taxon>Tracheophyta</taxon>
        <taxon>Spermatophyta</taxon>
        <taxon>Magnoliopsida</taxon>
        <taxon>eudicotyledons</taxon>
        <taxon>Gunneridae</taxon>
        <taxon>Pentapetalae</taxon>
        <taxon>rosids</taxon>
        <taxon>fabids</taxon>
        <taxon>Fagales</taxon>
        <taxon>Fagaceae</taxon>
        <taxon>Quercus</taxon>
    </lineage>
</organism>
<feature type="region of interest" description="Disordered" evidence="1">
    <location>
        <begin position="744"/>
        <end position="786"/>
    </location>
</feature>
<feature type="region of interest" description="Disordered" evidence="1">
    <location>
        <begin position="58"/>
        <end position="83"/>
    </location>
</feature>
<name>A0A7N2KNF6_QUELO</name>